<keyword evidence="3" id="KW-1185">Reference proteome</keyword>
<gene>
    <name evidence="2" type="ORF">M6B38_202995</name>
</gene>
<feature type="domain" description="AATF leucine zipper-containing" evidence="1">
    <location>
        <begin position="14"/>
        <end position="75"/>
    </location>
</feature>
<dbReference type="AlphaFoldDB" id="A0AAX6E8H9"/>
<dbReference type="GO" id="GO:0005730">
    <property type="term" value="C:nucleolus"/>
    <property type="evidence" value="ECO:0007669"/>
    <property type="project" value="TreeGrafter"/>
</dbReference>
<sequence>MKPHMHSQAMMSWFLLQKPFSSSNKLPQEPVKSSFYSSDIVVDQAYADLVSSCKQTLDCMLELQEDLLEQNHSIIESTTGKWFLL</sequence>
<dbReference type="Proteomes" id="UP001140949">
    <property type="component" value="Unassembled WGS sequence"/>
</dbReference>
<dbReference type="EMBL" id="JANAVB010039020">
    <property type="protein sequence ID" value="KAJ6800219.1"/>
    <property type="molecule type" value="Genomic_DNA"/>
</dbReference>
<proteinExistence type="predicted"/>
<evidence type="ECO:0000313" key="2">
    <source>
        <dbReference type="EMBL" id="KAJ6800219.1"/>
    </source>
</evidence>
<comment type="caution">
    <text evidence="2">The sequence shown here is derived from an EMBL/GenBank/DDBJ whole genome shotgun (WGS) entry which is preliminary data.</text>
</comment>
<reference evidence="2" key="2">
    <citation type="submission" date="2023-04" db="EMBL/GenBank/DDBJ databases">
        <authorList>
            <person name="Bruccoleri R.E."/>
            <person name="Oakeley E.J."/>
            <person name="Faust A.-M."/>
            <person name="Dessus-Babus S."/>
            <person name="Altorfer M."/>
            <person name="Burckhardt D."/>
            <person name="Oertli M."/>
            <person name="Naumann U."/>
            <person name="Petersen F."/>
            <person name="Wong J."/>
        </authorList>
    </citation>
    <scope>NUCLEOTIDE SEQUENCE</scope>
    <source>
        <strain evidence="2">GSM-AAB239-AS_SAM_17_03QT</strain>
        <tissue evidence="2">Leaf</tissue>
    </source>
</reference>
<organism evidence="2 3">
    <name type="scientific">Iris pallida</name>
    <name type="common">Sweet iris</name>
    <dbReference type="NCBI Taxonomy" id="29817"/>
    <lineage>
        <taxon>Eukaryota</taxon>
        <taxon>Viridiplantae</taxon>
        <taxon>Streptophyta</taxon>
        <taxon>Embryophyta</taxon>
        <taxon>Tracheophyta</taxon>
        <taxon>Spermatophyta</taxon>
        <taxon>Magnoliopsida</taxon>
        <taxon>Liliopsida</taxon>
        <taxon>Asparagales</taxon>
        <taxon>Iridaceae</taxon>
        <taxon>Iridoideae</taxon>
        <taxon>Irideae</taxon>
        <taxon>Iris</taxon>
    </lineage>
</organism>
<dbReference type="InterPro" id="IPR025160">
    <property type="entry name" value="AATF"/>
</dbReference>
<dbReference type="Pfam" id="PF13339">
    <property type="entry name" value="AATF-Che1"/>
    <property type="match status" value="1"/>
</dbReference>
<accession>A0AAX6E8H9</accession>
<name>A0AAX6E8H9_IRIPA</name>
<dbReference type="InterPro" id="IPR039223">
    <property type="entry name" value="AATF/Bfr2"/>
</dbReference>
<dbReference type="PANTHER" id="PTHR15565">
    <property type="entry name" value="AATF PROTEIN APOPTOSIS ANTAGONIZING TRANSCRIPTION FACTOR"/>
    <property type="match status" value="1"/>
</dbReference>
<dbReference type="PANTHER" id="PTHR15565:SF0">
    <property type="entry name" value="PROTEIN AATF"/>
    <property type="match status" value="1"/>
</dbReference>
<evidence type="ECO:0000259" key="1">
    <source>
        <dbReference type="Pfam" id="PF13339"/>
    </source>
</evidence>
<reference evidence="2" key="1">
    <citation type="journal article" date="2023" name="GigaByte">
        <title>Genome assembly of the bearded iris, Iris pallida Lam.</title>
        <authorList>
            <person name="Bruccoleri R.E."/>
            <person name="Oakeley E.J."/>
            <person name="Faust A.M.E."/>
            <person name="Altorfer M."/>
            <person name="Dessus-Babus S."/>
            <person name="Burckhardt D."/>
            <person name="Oertli M."/>
            <person name="Naumann U."/>
            <person name="Petersen F."/>
            <person name="Wong J."/>
        </authorList>
    </citation>
    <scope>NUCLEOTIDE SEQUENCE</scope>
    <source>
        <strain evidence="2">GSM-AAB239-AS_SAM_17_03QT</strain>
    </source>
</reference>
<evidence type="ECO:0000313" key="3">
    <source>
        <dbReference type="Proteomes" id="UP001140949"/>
    </source>
</evidence>
<protein>
    <recommendedName>
        <fullName evidence="1">AATF leucine zipper-containing domain-containing protein</fullName>
    </recommendedName>
</protein>